<organism evidence="1">
    <name type="scientific">viral metagenome</name>
    <dbReference type="NCBI Taxonomy" id="1070528"/>
    <lineage>
        <taxon>unclassified sequences</taxon>
        <taxon>metagenomes</taxon>
        <taxon>organismal metagenomes</taxon>
    </lineage>
</organism>
<name>A0A6C0DAL7_9ZZZZ</name>
<dbReference type="EMBL" id="MN739577">
    <property type="protein sequence ID" value="QHT13918.1"/>
    <property type="molecule type" value="Genomic_DNA"/>
</dbReference>
<evidence type="ECO:0000313" key="1">
    <source>
        <dbReference type="EMBL" id="QHT13918.1"/>
    </source>
</evidence>
<dbReference type="Gene3D" id="3.30.160.60">
    <property type="entry name" value="Classic Zinc Finger"/>
    <property type="match status" value="1"/>
</dbReference>
<reference evidence="1" key="1">
    <citation type="journal article" date="2020" name="Nature">
        <title>Giant virus diversity and host interactions through global metagenomics.</title>
        <authorList>
            <person name="Schulz F."/>
            <person name="Roux S."/>
            <person name="Paez-Espino D."/>
            <person name="Jungbluth S."/>
            <person name="Walsh D.A."/>
            <person name="Denef V.J."/>
            <person name="McMahon K.D."/>
            <person name="Konstantinidis K.T."/>
            <person name="Eloe-Fadrosh E.A."/>
            <person name="Kyrpides N.C."/>
            <person name="Woyke T."/>
        </authorList>
    </citation>
    <scope>NUCLEOTIDE SEQUENCE</scope>
    <source>
        <strain evidence="1">GVMAG-M-3300023174-134</strain>
    </source>
</reference>
<proteinExistence type="predicted"/>
<sequence length="345" mass="40244">MEKTNFDTQIEFDNDKCDEPCEETNNVFDGENRDKSQKQGKKNSFCKDFYCKKCEYYTKKNSDYVKHLKTKKHNNRMKEEDKTICDICNRQYSSASNLWKHKQKCIVSENISKKDNTIKPETLTNDMILELIKQNKELQNTLIEQSAAIMEQNTKLVEMTAKGQTNINNTNSNNTTNNNQFNINFFLNEQCKNAINIVDFLNSLQVQIQDLEKTGKLGYVEGISSIFLKGLRELNVYQRPIHCTDLKRETVYVKDNDTWEKDNSDKTKLKNAIKLIAKKNLKTLPKWQEENPDFITLDTKENDDYLKIALNSLGGQDQEEDEKFTGKIIRNVLKDVLIDKNEIAR</sequence>
<accession>A0A6C0DAL7</accession>
<protein>
    <recommendedName>
        <fullName evidence="2">C2H2-type domain-containing protein</fullName>
    </recommendedName>
</protein>
<dbReference type="AlphaFoldDB" id="A0A6C0DAL7"/>
<evidence type="ECO:0008006" key="2">
    <source>
        <dbReference type="Google" id="ProtNLM"/>
    </source>
</evidence>